<dbReference type="Pfam" id="PF07734">
    <property type="entry name" value="FBA_1"/>
    <property type="match status" value="1"/>
</dbReference>
<organism evidence="2 3">
    <name type="scientific">Corymbia citriodora subsp. variegata</name>
    <dbReference type="NCBI Taxonomy" id="360336"/>
    <lineage>
        <taxon>Eukaryota</taxon>
        <taxon>Viridiplantae</taxon>
        <taxon>Streptophyta</taxon>
        <taxon>Embryophyta</taxon>
        <taxon>Tracheophyta</taxon>
        <taxon>Spermatophyta</taxon>
        <taxon>Magnoliopsida</taxon>
        <taxon>eudicotyledons</taxon>
        <taxon>Gunneridae</taxon>
        <taxon>Pentapetalae</taxon>
        <taxon>rosids</taxon>
        <taxon>malvids</taxon>
        <taxon>Myrtales</taxon>
        <taxon>Myrtaceae</taxon>
        <taxon>Myrtoideae</taxon>
        <taxon>Eucalypteae</taxon>
        <taxon>Corymbia</taxon>
    </lineage>
</organism>
<evidence type="ECO:0000313" key="3">
    <source>
        <dbReference type="Proteomes" id="UP000806378"/>
    </source>
</evidence>
<dbReference type="SUPFAM" id="SSF81383">
    <property type="entry name" value="F-box domain"/>
    <property type="match status" value="1"/>
</dbReference>
<evidence type="ECO:0000259" key="1">
    <source>
        <dbReference type="PROSITE" id="PS50181"/>
    </source>
</evidence>
<dbReference type="InterPro" id="IPR050796">
    <property type="entry name" value="SCF_F-box_component"/>
</dbReference>
<reference evidence="2" key="1">
    <citation type="submission" date="2020-05" db="EMBL/GenBank/DDBJ databases">
        <title>WGS assembly of Corymbia citriodora subspecies variegata.</title>
        <authorList>
            <person name="Barry K."/>
            <person name="Hundley H."/>
            <person name="Shu S."/>
            <person name="Jenkins J."/>
            <person name="Grimwood J."/>
            <person name="Baten A."/>
        </authorList>
    </citation>
    <scope>NUCLEOTIDE SEQUENCE</scope>
    <source>
        <strain evidence="2">CV2-018</strain>
    </source>
</reference>
<dbReference type="Proteomes" id="UP000806378">
    <property type="component" value="Unassembled WGS sequence"/>
</dbReference>
<sequence length="374" mass="42681">MSSSSRGRGGGGPKLPRDVTIEILKRLPARSLLRFRCVCRSWRSTIDDPHFVALHSSHSPLDASNWYLVCVDWCDPDGRLCSLFPSESLALHSRSEIEIPFVNPVNSYSVVGSCNGLICFSELSRDTPDETIYVWNIFTRKHKAVRPSHPDLFFMENTPEGFGFDASSNDYKIVRILYPDDEDDEDLVEVYSLSTDSWRSLECKVPAFCALRPAVFLNGNLHWHLFEYEDPREHGGCGSILSFDLADEVFDEMYLPEEMFYKDSGDLTVNLAVLNDFLAVFIHFTDQLCYEPHSACSVWVMMEYGMPKSWTKLYSFEAHGQVTGFYGFTRDRKLLMEIDDEERVSRDPLTGQYANLPLSAHFDLVTVVESLHSL</sequence>
<dbReference type="Pfam" id="PF00646">
    <property type="entry name" value="F-box"/>
    <property type="match status" value="1"/>
</dbReference>
<dbReference type="InterPro" id="IPR011043">
    <property type="entry name" value="Gal_Oxase/kelch_b-propeller"/>
</dbReference>
<dbReference type="AlphaFoldDB" id="A0A8T0CVR4"/>
<keyword evidence="3" id="KW-1185">Reference proteome</keyword>
<dbReference type="PANTHER" id="PTHR31672:SF13">
    <property type="entry name" value="F-BOX PROTEIN CPR30-LIKE"/>
    <property type="match status" value="1"/>
</dbReference>
<dbReference type="InterPro" id="IPR036047">
    <property type="entry name" value="F-box-like_dom_sf"/>
</dbReference>
<protein>
    <recommendedName>
        <fullName evidence="1">F-box domain-containing protein</fullName>
    </recommendedName>
</protein>
<dbReference type="CDD" id="cd22157">
    <property type="entry name" value="F-box_AtFBW1-like"/>
    <property type="match status" value="1"/>
</dbReference>
<dbReference type="Gene3D" id="1.20.1280.50">
    <property type="match status" value="1"/>
</dbReference>
<dbReference type="EMBL" id="MU089632">
    <property type="protein sequence ID" value="KAF7850239.1"/>
    <property type="molecule type" value="Genomic_DNA"/>
</dbReference>
<dbReference type="InterPro" id="IPR017451">
    <property type="entry name" value="F-box-assoc_interact_dom"/>
</dbReference>
<dbReference type="InterPro" id="IPR001810">
    <property type="entry name" value="F-box_dom"/>
</dbReference>
<name>A0A8T0CVR4_CORYI</name>
<feature type="domain" description="F-box" evidence="1">
    <location>
        <begin position="14"/>
        <end position="54"/>
    </location>
</feature>
<dbReference type="InterPro" id="IPR006527">
    <property type="entry name" value="F-box-assoc_dom_typ1"/>
</dbReference>
<dbReference type="Gramene" id="rna-gnl|WGS:JABURB|Cocit.L5723.1">
    <property type="protein sequence ID" value="cds-KAF7850239.1"/>
    <property type="gene ID" value="gene-BT93_L5723"/>
</dbReference>
<dbReference type="OrthoDB" id="5314306at2759"/>
<evidence type="ECO:0000313" key="2">
    <source>
        <dbReference type="EMBL" id="KAF7850239.1"/>
    </source>
</evidence>
<dbReference type="SMART" id="SM00256">
    <property type="entry name" value="FBOX"/>
    <property type="match status" value="1"/>
</dbReference>
<comment type="caution">
    <text evidence="2">The sequence shown here is derived from an EMBL/GenBank/DDBJ whole genome shotgun (WGS) entry which is preliminary data.</text>
</comment>
<gene>
    <name evidence="2" type="ORF">BT93_L5723</name>
</gene>
<accession>A0A8T0CVR4</accession>
<dbReference type="PANTHER" id="PTHR31672">
    <property type="entry name" value="BNACNNG10540D PROTEIN"/>
    <property type="match status" value="1"/>
</dbReference>
<dbReference type="SUPFAM" id="SSF50965">
    <property type="entry name" value="Galactose oxidase, central domain"/>
    <property type="match status" value="1"/>
</dbReference>
<dbReference type="NCBIfam" id="TIGR01640">
    <property type="entry name" value="F_box_assoc_1"/>
    <property type="match status" value="1"/>
</dbReference>
<dbReference type="PROSITE" id="PS50181">
    <property type="entry name" value="FBOX"/>
    <property type="match status" value="1"/>
</dbReference>
<proteinExistence type="predicted"/>